<dbReference type="GO" id="GO:0020037">
    <property type="term" value="F:heme binding"/>
    <property type="evidence" value="ECO:0007669"/>
    <property type="project" value="InterPro"/>
</dbReference>
<dbReference type="Proteomes" id="UP000270342">
    <property type="component" value="Unassembled WGS sequence"/>
</dbReference>
<evidence type="ECO:0000256" key="7">
    <source>
        <dbReference type="ARBA" id="ARBA00023004"/>
    </source>
</evidence>
<accession>A0A494XQD0</accession>
<evidence type="ECO:0000256" key="1">
    <source>
        <dbReference type="ARBA" id="ARBA00001970"/>
    </source>
</evidence>
<keyword evidence="4" id="KW-0479">Metal-binding</keyword>
<comment type="cofactor">
    <cofactor evidence="1">
        <name>heme b</name>
        <dbReference type="ChEBI" id="CHEBI:60344"/>
    </cofactor>
</comment>
<feature type="region of interest" description="Disordered" evidence="8">
    <location>
        <begin position="139"/>
        <end position="159"/>
    </location>
</feature>
<feature type="domain" description="Dyp-type peroxidase N-terminal" evidence="9">
    <location>
        <begin position="211"/>
        <end position="310"/>
    </location>
</feature>
<reference evidence="11 12" key="1">
    <citation type="submission" date="2018-10" db="EMBL/GenBank/DDBJ databases">
        <title>Robbsia sp. DHC34, isolated from soil.</title>
        <authorList>
            <person name="Gao Z.-H."/>
            <person name="Qiu L.-H."/>
        </authorList>
    </citation>
    <scope>NUCLEOTIDE SEQUENCE [LARGE SCALE GENOMIC DNA]</scope>
    <source>
        <strain evidence="11 12">DHC34</strain>
    </source>
</reference>
<dbReference type="NCBIfam" id="TIGR01409">
    <property type="entry name" value="TAT_signal_seq"/>
    <property type="match status" value="1"/>
</dbReference>
<keyword evidence="7" id="KW-0408">Iron</keyword>
<evidence type="ECO:0000259" key="9">
    <source>
        <dbReference type="Pfam" id="PF04261"/>
    </source>
</evidence>
<evidence type="ECO:0000256" key="5">
    <source>
        <dbReference type="ARBA" id="ARBA00022729"/>
    </source>
</evidence>
<dbReference type="SUPFAM" id="SSF54909">
    <property type="entry name" value="Dimeric alpha+beta barrel"/>
    <property type="match status" value="1"/>
</dbReference>
<keyword evidence="12" id="KW-1185">Reference proteome</keyword>
<dbReference type="InterPro" id="IPR048328">
    <property type="entry name" value="Dyp_perox_C"/>
</dbReference>
<dbReference type="GO" id="GO:0005829">
    <property type="term" value="C:cytosol"/>
    <property type="evidence" value="ECO:0007669"/>
    <property type="project" value="TreeGrafter"/>
</dbReference>
<dbReference type="PROSITE" id="PS51404">
    <property type="entry name" value="DYP_PEROXIDASE"/>
    <property type="match status" value="1"/>
</dbReference>
<evidence type="ECO:0000256" key="2">
    <source>
        <dbReference type="ARBA" id="ARBA00022559"/>
    </source>
</evidence>
<dbReference type="GO" id="GO:0004601">
    <property type="term" value="F:peroxidase activity"/>
    <property type="evidence" value="ECO:0007669"/>
    <property type="project" value="UniProtKB-KW"/>
</dbReference>
<evidence type="ECO:0000313" key="11">
    <source>
        <dbReference type="EMBL" id="RKP49733.1"/>
    </source>
</evidence>
<gene>
    <name evidence="11" type="ORF">D7S86_20860</name>
</gene>
<protein>
    <submittedName>
        <fullName evidence="11">Dyp-type peroxidase</fullName>
    </submittedName>
</protein>
<comment type="caution">
    <text evidence="11">The sequence shown here is derived from an EMBL/GenBank/DDBJ whole genome shotgun (WGS) entry which is preliminary data.</text>
</comment>
<keyword evidence="6" id="KW-0560">Oxidoreductase</keyword>
<feature type="compositionally biased region" description="Low complexity" evidence="8">
    <location>
        <begin position="150"/>
        <end position="159"/>
    </location>
</feature>
<feature type="compositionally biased region" description="Basic and acidic residues" evidence="8">
    <location>
        <begin position="1"/>
        <end position="11"/>
    </location>
</feature>
<dbReference type="Pfam" id="PF04261">
    <property type="entry name" value="Dyp_perox_N"/>
    <property type="match status" value="2"/>
</dbReference>
<feature type="domain" description="Dyp-type peroxidase C-terminal" evidence="10">
    <location>
        <begin position="319"/>
        <end position="511"/>
    </location>
</feature>
<dbReference type="InterPro" id="IPR011008">
    <property type="entry name" value="Dimeric_a/b-barrel"/>
</dbReference>
<evidence type="ECO:0000256" key="8">
    <source>
        <dbReference type="SAM" id="MobiDB-lite"/>
    </source>
</evidence>
<evidence type="ECO:0000256" key="3">
    <source>
        <dbReference type="ARBA" id="ARBA00022617"/>
    </source>
</evidence>
<keyword evidence="2 11" id="KW-0575">Peroxidase</keyword>
<dbReference type="InterPro" id="IPR019546">
    <property type="entry name" value="TAT_signal_bac_arc"/>
</dbReference>
<evidence type="ECO:0000256" key="6">
    <source>
        <dbReference type="ARBA" id="ARBA00023002"/>
    </source>
</evidence>
<sequence>MNTPKQSDDPPRASAADPDADARSSATEPAQAGCPFSGGPTSRRAFLKAGGLAAAGAGLGMTGIAQAATEPSSHAPGARANTAAAAQVEPFYGEHQAGIVTPQQTHTYFAAFDVTTHERADLIALLKAWTDASARLTRGDTAKPIDPDTASASVAGAGAQAASGDNAELGAMSTLPDTAQGASAPDVNAGGAANGDGYGGASTPAYGAAIYEDSAEALGLGPARLTLTFGLGPTLFTRDGIDRFGIAKHRPDALVDLPRFNGDQIVKEKSGGDLCIQACANDAQVAFHAVRQLARLANGKAQIKWVQSGFLSQPGDGTTARNLMGFRDGTNNPPTRDPAAMEKFIWAGDEGPAWMRGGTYTVFRRIRITLEHWDNTEVSFQEAVFGRHKYSGAPLGKQKEFDALDFDAKDPHGNPVIPENSHVRLSNRAQNNGMQLLRRSYSYNDGANFYIERWPPWRQELEYDAGLLFVAHQRDPRAAFVPINARLAATDLMNQFTTHVGSAIFALPPGAKPGSFIGAALFEA</sequence>
<evidence type="ECO:0000259" key="10">
    <source>
        <dbReference type="Pfam" id="PF20628"/>
    </source>
</evidence>
<dbReference type="AlphaFoldDB" id="A0A494XQD0"/>
<keyword evidence="5" id="KW-0732">Signal</keyword>
<name>A0A494XQD0_9BURK</name>
<keyword evidence="3" id="KW-0349">Heme</keyword>
<evidence type="ECO:0000256" key="4">
    <source>
        <dbReference type="ARBA" id="ARBA00022723"/>
    </source>
</evidence>
<feature type="region of interest" description="Disordered" evidence="8">
    <location>
        <begin position="1"/>
        <end position="41"/>
    </location>
</feature>
<proteinExistence type="predicted"/>
<dbReference type="PANTHER" id="PTHR30521">
    <property type="entry name" value="DEFERROCHELATASE/PEROXIDASE"/>
    <property type="match status" value="1"/>
</dbReference>
<dbReference type="NCBIfam" id="TIGR01413">
    <property type="entry name" value="Dyp_perox_fam"/>
    <property type="match status" value="1"/>
</dbReference>
<evidence type="ECO:0000313" key="12">
    <source>
        <dbReference type="Proteomes" id="UP000270342"/>
    </source>
</evidence>
<feature type="region of interest" description="Disordered" evidence="8">
    <location>
        <begin position="169"/>
        <end position="188"/>
    </location>
</feature>
<feature type="domain" description="Dyp-type peroxidase N-terminal" evidence="9">
    <location>
        <begin position="96"/>
        <end position="150"/>
    </location>
</feature>
<dbReference type="InterPro" id="IPR006311">
    <property type="entry name" value="TAT_signal"/>
</dbReference>
<dbReference type="Pfam" id="PF20628">
    <property type="entry name" value="Dyp_perox_C"/>
    <property type="match status" value="1"/>
</dbReference>
<organism evidence="11 12">
    <name type="scientific">Pararobbsia silviterrae</name>
    <dbReference type="NCBI Taxonomy" id="1792498"/>
    <lineage>
        <taxon>Bacteria</taxon>
        <taxon>Pseudomonadati</taxon>
        <taxon>Pseudomonadota</taxon>
        <taxon>Betaproteobacteria</taxon>
        <taxon>Burkholderiales</taxon>
        <taxon>Burkholderiaceae</taxon>
        <taxon>Pararobbsia</taxon>
    </lineage>
</organism>
<dbReference type="InterPro" id="IPR006314">
    <property type="entry name" value="Dyp_peroxidase"/>
</dbReference>
<dbReference type="PANTHER" id="PTHR30521:SF4">
    <property type="entry name" value="DEFERROCHELATASE"/>
    <property type="match status" value="1"/>
</dbReference>
<dbReference type="PROSITE" id="PS51318">
    <property type="entry name" value="TAT"/>
    <property type="match status" value="1"/>
</dbReference>
<dbReference type="InterPro" id="IPR048327">
    <property type="entry name" value="Dyp_perox_N"/>
</dbReference>
<dbReference type="EMBL" id="RBZU01000010">
    <property type="protein sequence ID" value="RKP49733.1"/>
    <property type="molecule type" value="Genomic_DNA"/>
</dbReference>
<dbReference type="GO" id="GO:0046872">
    <property type="term" value="F:metal ion binding"/>
    <property type="evidence" value="ECO:0007669"/>
    <property type="project" value="UniProtKB-KW"/>
</dbReference>